<comment type="subunit">
    <text evidence="7">Homotrimer.</text>
</comment>
<evidence type="ECO:0000256" key="4">
    <source>
        <dbReference type="ARBA" id="ARBA00022723"/>
    </source>
</evidence>
<dbReference type="PROSITE" id="PS01350">
    <property type="entry name" value="ISPF"/>
    <property type="match status" value="1"/>
</dbReference>
<proteinExistence type="inferred from homology"/>
<keyword evidence="5 7" id="KW-0414">Isoprene biosynthesis</keyword>
<dbReference type="InterPro" id="IPR003526">
    <property type="entry name" value="MECDP_synthase"/>
</dbReference>
<dbReference type="Proteomes" id="UP000261764">
    <property type="component" value="Chromosome I"/>
</dbReference>
<dbReference type="UniPathway" id="UPA00056">
    <property type="reaction ID" value="UER00095"/>
</dbReference>
<keyword evidence="11" id="KW-1185">Reference proteome</keyword>
<feature type="binding site" evidence="7">
    <location>
        <begin position="60"/>
        <end position="62"/>
    </location>
    <ligand>
        <name>4-CDP-2-C-methyl-D-erythritol 2-phosphate</name>
        <dbReference type="ChEBI" id="CHEBI:57919"/>
    </ligand>
</feature>
<feature type="binding site" evidence="7">
    <location>
        <position position="10"/>
    </location>
    <ligand>
        <name>a divalent metal cation</name>
        <dbReference type="ChEBI" id="CHEBI:60240"/>
    </ligand>
</feature>
<dbReference type="RefSeq" id="WP_343251625.1">
    <property type="nucleotide sequence ID" value="NZ_HG937516.1"/>
</dbReference>
<evidence type="ECO:0000256" key="7">
    <source>
        <dbReference type="HAMAP-Rule" id="MF_00107"/>
    </source>
</evidence>
<dbReference type="Gene3D" id="3.30.1330.50">
    <property type="entry name" value="2-C-methyl-D-erythritol 2,4-cyclodiphosphate synthase"/>
    <property type="match status" value="1"/>
</dbReference>
<evidence type="ECO:0000256" key="1">
    <source>
        <dbReference type="ARBA" id="ARBA00000200"/>
    </source>
</evidence>
<dbReference type="AlphaFoldDB" id="A0A292IIA5"/>
<feature type="binding site" evidence="7">
    <location>
        <position position="46"/>
    </location>
    <ligand>
        <name>a divalent metal cation</name>
        <dbReference type="ChEBI" id="CHEBI:60240"/>
    </ligand>
</feature>
<dbReference type="EMBL" id="HG937516">
    <property type="protein sequence ID" value="CDN40282.1"/>
    <property type="molecule type" value="Genomic_DNA"/>
</dbReference>
<accession>A0A292IIA5</accession>
<dbReference type="EC" id="4.6.1.12" evidence="3 7"/>
<feature type="binding site" evidence="7">
    <location>
        <position position="140"/>
    </location>
    <ligand>
        <name>4-CDP-2-C-methyl-D-erythritol 2-phosphate</name>
        <dbReference type="ChEBI" id="CHEBI:57919"/>
    </ligand>
</feature>
<evidence type="ECO:0000256" key="5">
    <source>
        <dbReference type="ARBA" id="ARBA00023229"/>
    </source>
</evidence>
<dbReference type="CDD" id="cd00554">
    <property type="entry name" value="MECDP_synthase"/>
    <property type="match status" value="1"/>
</dbReference>
<comment type="similarity">
    <text evidence="7 8">Belongs to the IspF family.</text>
</comment>
<organism evidence="10 11">
    <name type="scientific">Mycoplasma amphoriforme A39</name>
    <dbReference type="NCBI Taxonomy" id="572419"/>
    <lineage>
        <taxon>Bacteria</taxon>
        <taxon>Bacillati</taxon>
        <taxon>Mycoplasmatota</taxon>
        <taxon>Mollicutes</taxon>
        <taxon>Mycoplasmataceae</taxon>
        <taxon>Mycoplasma</taxon>
    </lineage>
</organism>
<dbReference type="PANTHER" id="PTHR43181:SF1">
    <property type="entry name" value="2-C-METHYL-D-ERYTHRITOL 2,4-CYCLODIPHOSPHATE SYNTHASE, CHLOROPLASTIC"/>
    <property type="match status" value="1"/>
</dbReference>
<gene>
    <name evidence="7" type="primary">ispF</name>
    <name evidence="10" type="ORF">MAMA39_01590</name>
</gene>
<dbReference type="PANTHER" id="PTHR43181">
    <property type="entry name" value="2-C-METHYL-D-ERYTHRITOL 2,4-CYCLODIPHOSPHATE SYNTHASE, CHLOROPLASTIC"/>
    <property type="match status" value="1"/>
</dbReference>
<comment type="cofactor">
    <cofactor evidence="7">
        <name>a divalent metal cation</name>
        <dbReference type="ChEBI" id="CHEBI:60240"/>
    </cofactor>
    <text evidence="7">Binds 1 divalent metal cation per subunit.</text>
</comment>
<evidence type="ECO:0000256" key="3">
    <source>
        <dbReference type="ARBA" id="ARBA00012579"/>
    </source>
</evidence>
<feature type="binding site" evidence="7">
    <location>
        <position position="12"/>
    </location>
    <ligand>
        <name>a divalent metal cation</name>
        <dbReference type="ChEBI" id="CHEBI:60240"/>
    </ligand>
</feature>
<protein>
    <recommendedName>
        <fullName evidence="3 7">2-C-methyl-D-erythritol 2,4-cyclodiphosphate synthase</fullName>
        <shortName evidence="7">MECDP-synthase</shortName>
        <shortName evidence="7">MECPP-synthase</shortName>
        <shortName evidence="7">MECPS</shortName>
        <ecNumber evidence="3 7">4.6.1.12</ecNumber>
    </recommendedName>
</protein>
<dbReference type="HAMAP" id="MF_00107">
    <property type="entry name" value="IspF"/>
    <property type="match status" value="1"/>
</dbReference>
<dbReference type="InterPro" id="IPR020555">
    <property type="entry name" value="MECDP_synthase_CS"/>
</dbReference>
<dbReference type="InterPro" id="IPR036571">
    <property type="entry name" value="MECDP_synthase_sf"/>
</dbReference>
<evidence type="ECO:0000256" key="2">
    <source>
        <dbReference type="ARBA" id="ARBA00004709"/>
    </source>
</evidence>
<dbReference type="KEGG" id="mamp:MAMA39_01590"/>
<comment type="catalytic activity">
    <reaction evidence="1 7 8">
        <text>4-CDP-2-C-methyl-D-erythritol 2-phosphate = 2-C-methyl-D-erythritol 2,4-cyclic diphosphate + CMP</text>
        <dbReference type="Rhea" id="RHEA:23864"/>
        <dbReference type="ChEBI" id="CHEBI:57919"/>
        <dbReference type="ChEBI" id="CHEBI:58483"/>
        <dbReference type="ChEBI" id="CHEBI:60377"/>
        <dbReference type="EC" id="4.6.1.12"/>
    </reaction>
</comment>
<dbReference type="GO" id="GO:0016114">
    <property type="term" value="P:terpenoid biosynthetic process"/>
    <property type="evidence" value="ECO:0007669"/>
    <property type="project" value="InterPro"/>
</dbReference>
<evidence type="ECO:0000256" key="6">
    <source>
        <dbReference type="ARBA" id="ARBA00023239"/>
    </source>
</evidence>
<evidence type="ECO:0000256" key="8">
    <source>
        <dbReference type="RuleBase" id="RU004395"/>
    </source>
</evidence>
<keyword evidence="6 7" id="KW-0456">Lyase</keyword>
<sequence length="154" mass="17500">MEYRVGLGFDNHNLKSKKKNTIKLGGISVKCDYEVVAHSDGDVVFHALSDALLGAAGLGDVGTFYSDSDPKLKDLESEKILLHTLKILQKSKWQIVNVDMNIFVEYIKIDPIRYQLVDNLKRILKSEFVNVKAKHYEEPKKQIACEVVVMIHKK</sequence>
<keyword evidence="4 7" id="KW-0479">Metal-binding</keyword>
<dbReference type="GO" id="GO:0046872">
    <property type="term" value="F:metal ion binding"/>
    <property type="evidence" value="ECO:0007669"/>
    <property type="project" value="UniProtKB-KW"/>
</dbReference>
<dbReference type="NCBIfam" id="TIGR00151">
    <property type="entry name" value="ispF"/>
    <property type="match status" value="1"/>
</dbReference>
<dbReference type="GO" id="GO:0008685">
    <property type="term" value="F:2-C-methyl-D-erythritol 2,4-cyclodiphosphate synthase activity"/>
    <property type="evidence" value="ECO:0007669"/>
    <property type="project" value="UniProtKB-UniRule"/>
</dbReference>
<feature type="binding site" evidence="7">
    <location>
        <begin position="38"/>
        <end position="39"/>
    </location>
    <ligand>
        <name>4-CDP-2-C-methyl-D-erythritol 2-phosphate</name>
        <dbReference type="ChEBI" id="CHEBI:57919"/>
    </ligand>
</feature>
<dbReference type="GO" id="GO:0019288">
    <property type="term" value="P:isopentenyl diphosphate biosynthetic process, methylerythritol 4-phosphate pathway"/>
    <property type="evidence" value="ECO:0007669"/>
    <property type="project" value="UniProtKB-UniRule"/>
</dbReference>
<evidence type="ECO:0000313" key="11">
    <source>
        <dbReference type="Proteomes" id="UP000261764"/>
    </source>
</evidence>
<reference evidence="10 11" key="1">
    <citation type="journal article" date="2015" name="Clin. Infect. Dis.">
        <title>Genomic Investigations unmask Mycoplasma amphoriforme, a new respiratory pathogen.</title>
        <authorList>
            <person name="Gillespie S.H."/>
            <person name="Ling C.L."/>
            <person name="Oravcova K."/>
            <person name="Pinheiro M."/>
            <person name="Wells L."/>
            <person name="Bryant J.M."/>
            <person name="McHugh T.D."/>
            <person name="Bebear C."/>
            <person name="Webster D."/>
            <person name="Harris S.R."/>
            <person name="Seth-Smith H.M."/>
            <person name="Thomson N.R."/>
        </authorList>
    </citation>
    <scope>NUCLEOTIDE SEQUENCE [LARGE SCALE GENOMIC DNA]</scope>
    <source>
        <strain evidence="10 11">A39</strain>
    </source>
</reference>
<comment type="caution">
    <text evidence="7">Lacks conserved residue(s) required for the propagation of feature annotation.</text>
</comment>
<dbReference type="SUPFAM" id="SSF69765">
    <property type="entry name" value="IpsF-like"/>
    <property type="match status" value="1"/>
</dbReference>
<dbReference type="Pfam" id="PF02542">
    <property type="entry name" value="YgbB"/>
    <property type="match status" value="1"/>
</dbReference>
<evidence type="ECO:0000313" key="10">
    <source>
        <dbReference type="EMBL" id="CDN40282.1"/>
    </source>
</evidence>
<evidence type="ECO:0000259" key="9">
    <source>
        <dbReference type="Pfam" id="PF02542"/>
    </source>
</evidence>
<comment type="function">
    <text evidence="7">Involved in the biosynthesis of isopentenyl diphosphate (IPP) and dimethylallyl diphosphate (DMAPP), two major building blocks of isoprenoid compounds. Catalyzes the conversion of 4-diphosphocytidyl-2-C-methyl-D-erythritol 2-phosphate (CDP-ME2P) to 2-C-methyl-D-erythritol 2,4-cyclodiphosphate (ME-CPP) with a corresponding release of cytidine 5-monophosphate (CMP).</text>
</comment>
<feature type="site" description="Transition state stabilizer" evidence="7">
    <location>
        <position position="38"/>
    </location>
</feature>
<feature type="binding site" evidence="7">
    <location>
        <begin position="10"/>
        <end position="12"/>
    </location>
    <ligand>
        <name>4-CDP-2-C-methyl-D-erythritol 2-phosphate</name>
        <dbReference type="ChEBI" id="CHEBI:57919"/>
    </ligand>
</feature>
<name>A0A292IIA5_9MOLU</name>
<feature type="domain" description="2-C-methyl-D-erythritol 2,4-cyclodiphosphate synthase" evidence="9">
    <location>
        <begin position="4"/>
        <end position="151"/>
    </location>
</feature>
<comment type="pathway">
    <text evidence="2 7">Isoprenoid biosynthesis; isopentenyl diphosphate biosynthesis via DXP pathway; isopentenyl diphosphate from 1-deoxy-D-xylulose 5-phosphate: step 4/6.</text>
</comment>